<sequence length="446" mass="50484">MSASAIIPQQRTPLLPDISTSKISAKDRKTRPQTQKKQSPPADNSNDQTTRVTKDEISLYRNSQRQNVCVAMLREGFHRSFEELFSLLQRFEEARQAGGPDNPLWYLPSLQEQPEKLLTLQTHLTRAETAFRAGNFAKVYEEQLALAGYFTGPGEDWLSLYFHQVALRSAQRVRLDGGRKEAEANANLARVYLEQGQLDLAKEHFEVFHCLSKERPWWDATGRPLQQCACEGLCAVYTQLAQGALQSQEYELAIEILSKAFNIAKEADDEEMQGKVAYWVGLAYHRVGDPKTAKEYLTMSLNTSTVLGDTECQGRAYKAIAKSLESDGKLEEAVQHLEKFAEVSRSNKQQENLEEACMSMGIIYSNRGEYERGVEYLQQAYELAKSVCNVGRLQQAQVCVGVTRAQRMLPSFSAHTNNGNPDDIQRIITWKDRRQDAYDYSTVGKK</sequence>
<dbReference type="Proteomes" id="UP000515152">
    <property type="component" value="Chromosome 18"/>
</dbReference>
<dbReference type="Pfam" id="PF13181">
    <property type="entry name" value="TPR_8"/>
    <property type="match status" value="2"/>
</dbReference>
<dbReference type="OrthoDB" id="626167at2759"/>
<keyword evidence="3" id="KW-0677">Repeat</keyword>
<gene>
    <name evidence="10" type="primary">ttc29</name>
</gene>
<dbReference type="PROSITE" id="PS50005">
    <property type="entry name" value="TPR"/>
    <property type="match status" value="1"/>
</dbReference>
<keyword evidence="9" id="KW-1185">Reference proteome</keyword>
<reference evidence="10" key="1">
    <citation type="submission" date="2025-08" db="UniProtKB">
        <authorList>
            <consortium name="RefSeq"/>
        </authorList>
    </citation>
    <scope>IDENTIFICATION</scope>
</reference>
<feature type="repeat" description="TPR" evidence="7">
    <location>
        <begin position="354"/>
        <end position="387"/>
    </location>
</feature>
<dbReference type="AlphaFoldDB" id="A0A6P3W2Z1"/>
<dbReference type="GO" id="GO:0003341">
    <property type="term" value="P:cilium movement"/>
    <property type="evidence" value="ECO:0007669"/>
    <property type="project" value="TreeGrafter"/>
</dbReference>
<organism evidence="9 10">
    <name type="scientific">Clupea harengus</name>
    <name type="common">Atlantic herring</name>
    <dbReference type="NCBI Taxonomy" id="7950"/>
    <lineage>
        <taxon>Eukaryota</taxon>
        <taxon>Metazoa</taxon>
        <taxon>Chordata</taxon>
        <taxon>Craniata</taxon>
        <taxon>Vertebrata</taxon>
        <taxon>Euteleostomi</taxon>
        <taxon>Actinopterygii</taxon>
        <taxon>Neopterygii</taxon>
        <taxon>Teleostei</taxon>
        <taxon>Clupei</taxon>
        <taxon>Clupeiformes</taxon>
        <taxon>Clupeoidei</taxon>
        <taxon>Clupeidae</taxon>
        <taxon>Clupea</taxon>
    </lineage>
</organism>
<evidence type="ECO:0000256" key="6">
    <source>
        <dbReference type="ARBA" id="ARBA00044739"/>
    </source>
</evidence>
<dbReference type="Gene3D" id="1.25.40.10">
    <property type="entry name" value="Tetratricopeptide repeat domain"/>
    <property type="match status" value="1"/>
</dbReference>
<dbReference type="PANTHER" id="PTHR46630">
    <property type="entry name" value="TETRATRICOPEPTIDE REPEAT PROTEIN 29"/>
    <property type="match status" value="1"/>
</dbReference>
<evidence type="ECO:0000256" key="1">
    <source>
        <dbReference type="ARBA" id="ARBA00004496"/>
    </source>
</evidence>
<dbReference type="PANTHER" id="PTHR46630:SF1">
    <property type="entry name" value="TETRATRICOPEPTIDE REPEAT PROTEIN 29"/>
    <property type="match status" value="1"/>
</dbReference>
<protein>
    <recommendedName>
        <fullName evidence="5">Tetratricopeptide repeat protein 29</fullName>
    </recommendedName>
</protein>
<evidence type="ECO:0000256" key="8">
    <source>
        <dbReference type="SAM" id="MobiDB-lite"/>
    </source>
</evidence>
<evidence type="ECO:0000256" key="7">
    <source>
        <dbReference type="PROSITE-ProRule" id="PRU00339"/>
    </source>
</evidence>
<feature type="compositionally biased region" description="Polar residues" evidence="8">
    <location>
        <begin position="1"/>
        <end position="23"/>
    </location>
</feature>
<accession>A0A6P3W2Z1</accession>
<dbReference type="InterPro" id="IPR019734">
    <property type="entry name" value="TPR_rpt"/>
</dbReference>
<feature type="region of interest" description="Disordered" evidence="8">
    <location>
        <begin position="1"/>
        <end position="52"/>
    </location>
</feature>
<dbReference type="InterPro" id="IPR051476">
    <property type="entry name" value="Bac_ResReg_Asp_Phosphatase"/>
</dbReference>
<feature type="compositionally biased region" description="Polar residues" evidence="8">
    <location>
        <begin position="32"/>
        <end position="51"/>
    </location>
</feature>
<evidence type="ECO:0000313" key="10">
    <source>
        <dbReference type="RefSeq" id="XP_012688246.2"/>
    </source>
</evidence>
<dbReference type="GO" id="GO:0005737">
    <property type="term" value="C:cytoplasm"/>
    <property type="evidence" value="ECO:0007669"/>
    <property type="project" value="UniProtKB-SubCell"/>
</dbReference>
<keyword evidence="2" id="KW-0963">Cytoplasm</keyword>
<comment type="subcellular location">
    <subcellularLocation>
        <location evidence="1">Cytoplasm</location>
    </subcellularLocation>
</comment>
<proteinExistence type="predicted"/>
<dbReference type="GO" id="GO:0036126">
    <property type="term" value="C:sperm flagellum"/>
    <property type="evidence" value="ECO:0007669"/>
    <property type="project" value="TreeGrafter"/>
</dbReference>
<keyword evidence="4 7" id="KW-0802">TPR repeat</keyword>
<dbReference type="GeneID" id="105904853"/>
<comment type="function">
    <text evidence="6">Axonemal protein which is implicated in axonemal and/or peri-axonemal structure assembly and regulates flagellum assembly and beating and therefore sperm motility.</text>
</comment>
<name>A0A6P3W2Z1_CLUHA</name>
<evidence type="ECO:0000256" key="5">
    <source>
        <dbReference type="ARBA" id="ARBA00040665"/>
    </source>
</evidence>
<evidence type="ECO:0000256" key="2">
    <source>
        <dbReference type="ARBA" id="ARBA00022490"/>
    </source>
</evidence>
<dbReference type="CTD" id="83894"/>
<dbReference type="SUPFAM" id="SSF48452">
    <property type="entry name" value="TPR-like"/>
    <property type="match status" value="2"/>
</dbReference>
<evidence type="ECO:0000256" key="3">
    <source>
        <dbReference type="ARBA" id="ARBA00022737"/>
    </source>
</evidence>
<dbReference type="KEGG" id="char:105904853"/>
<dbReference type="SMART" id="SM00028">
    <property type="entry name" value="TPR"/>
    <property type="match status" value="4"/>
</dbReference>
<evidence type="ECO:0000256" key="4">
    <source>
        <dbReference type="ARBA" id="ARBA00022803"/>
    </source>
</evidence>
<dbReference type="RefSeq" id="XP_012688246.2">
    <property type="nucleotide sequence ID" value="XM_012832792.3"/>
</dbReference>
<dbReference type="InterPro" id="IPR011990">
    <property type="entry name" value="TPR-like_helical_dom_sf"/>
</dbReference>
<evidence type="ECO:0000313" key="9">
    <source>
        <dbReference type="Proteomes" id="UP000515152"/>
    </source>
</evidence>